<keyword evidence="3" id="KW-1185">Reference proteome</keyword>
<dbReference type="GO" id="GO:0004029">
    <property type="term" value="F:aldehyde dehydrogenase (NAD+) activity"/>
    <property type="evidence" value="ECO:0007669"/>
    <property type="project" value="TreeGrafter"/>
</dbReference>
<evidence type="ECO:0000313" key="3">
    <source>
        <dbReference type="Proteomes" id="UP000800036"/>
    </source>
</evidence>
<proteinExistence type="predicted"/>
<dbReference type="PANTHER" id="PTHR48079">
    <property type="entry name" value="PROTEIN YEEZ"/>
    <property type="match status" value="1"/>
</dbReference>
<dbReference type="AlphaFoldDB" id="A0A6A5UMY2"/>
<evidence type="ECO:0000259" key="1">
    <source>
        <dbReference type="Pfam" id="PF01370"/>
    </source>
</evidence>
<dbReference type="CDD" id="cd05262">
    <property type="entry name" value="SDR_a7"/>
    <property type="match status" value="1"/>
</dbReference>
<dbReference type="InterPro" id="IPR051783">
    <property type="entry name" value="NAD(P)-dependent_oxidoreduct"/>
</dbReference>
<accession>A0A6A5UMY2</accession>
<dbReference type="Pfam" id="PF01370">
    <property type="entry name" value="Epimerase"/>
    <property type="match status" value="1"/>
</dbReference>
<dbReference type="InterPro" id="IPR001509">
    <property type="entry name" value="Epimerase_deHydtase"/>
</dbReference>
<gene>
    <name evidence="2" type="ORF">BU23DRAFT_561212</name>
</gene>
<dbReference type="GO" id="GO:0005737">
    <property type="term" value="C:cytoplasm"/>
    <property type="evidence" value="ECO:0007669"/>
    <property type="project" value="TreeGrafter"/>
</dbReference>
<dbReference type="SUPFAM" id="SSF51735">
    <property type="entry name" value="NAD(P)-binding Rossmann-fold domains"/>
    <property type="match status" value="1"/>
</dbReference>
<organism evidence="2 3">
    <name type="scientific">Bimuria novae-zelandiae CBS 107.79</name>
    <dbReference type="NCBI Taxonomy" id="1447943"/>
    <lineage>
        <taxon>Eukaryota</taxon>
        <taxon>Fungi</taxon>
        <taxon>Dikarya</taxon>
        <taxon>Ascomycota</taxon>
        <taxon>Pezizomycotina</taxon>
        <taxon>Dothideomycetes</taxon>
        <taxon>Pleosporomycetidae</taxon>
        <taxon>Pleosporales</taxon>
        <taxon>Massarineae</taxon>
        <taxon>Didymosphaeriaceae</taxon>
        <taxon>Bimuria</taxon>
    </lineage>
</organism>
<dbReference type="EMBL" id="ML976765">
    <property type="protein sequence ID" value="KAF1965279.1"/>
    <property type="molecule type" value="Genomic_DNA"/>
</dbReference>
<protein>
    <submittedName>
        <fullName evidence="2">NAD(P)-binding protein</fullName>
    </submittedName>
</protein>
<dbReference type="Gene3D" id="3.40.50.720">
    <property type="entry name" value="NAD(P)-binding Rossmann-like Domain"/>
    <property type="match status" value="1"/>
</dbReference>
<feature type="domain" description="NAD-dependent epimerase/dehydratase" evidence="1">
    <location>
        <begin position="3"/>
        <end position="214"/>
    </location>
</feature>
<name>A0A6A5UMY2_9PLEO</name>
<dbReference type="InterPro" id="IPR036291">
    <property type="entry name" value="NAD(P)-bd_dom_sf"/>
</dbReference>
<evidence type="ECO:0000313" key="2">
    <source>
        <dbReference type="EMBL" id="KAF1965279.1"/>
    </source>
</evidence>
<reference evidence="2" key="1">
    <citation type="journal article" date="2020" name="Stud. Mycol.">
        <title>101 Dothideomycetes genomes: a test case for predicting lifestyles and emergence of pathogens.</title>
        <authorList>
            <person name="Haridas S."/>
            <person name="Albert R."/>
            <person name="Binder M."/>
            <person name="Bloem J."/>
            <person name="Labutti K."/>
            <person name="Salamov A."/>
            <person name="Andreopoulos B."/>
            <person name="Baker S."/>
            <person name="Barry K."/>
            <person name="Bills G."/>
            <person name="Bluhm B."/>
            <person name="Cannon C."/>
            <person name="Castanera R."/>
            <person name="Culley D."/>
            <person name="Daum C."/>
            <person name="Ezra D."/>
            <person name="Gonzalez J."/>
            <person name="Henrissat B."/>
            <person name="Kuo A."/>
            <person name="Liang C."/>
            <person name="Lipzen A."/>
            <person name="Lutzoni F."/>
            <person name="Magnuson J."/>
            <person name="Mondo S."/>
            <person name="Nolan M."/>
            <person name="Ohm R."/>
            <person name="Pangilinan J."/>
            <person name="Park H.-J."/>
            <person name="Ramirez L."/>
            <person name="Alfaro M."/>
            <person name="Sun H."/>
            <person name="Tritt A."/>
            <person name="Yoshinaga Y."/>
            <person name="Zwiers L.-H."/>
            <person name="Turgeon B."/>
            <person name="Goodwin S."/>
            <person name="Spatafora J."/>
            <person name="Crous P."/>
            <person name="Grigoriev I."/>
        </authorList>
    </citation>
    <scope>NUCLEOTIDE SEQUENCE</scope>
    <source>
        <strain evidence="2">CBS 107.79</strain>
    </source>
</reference>
<dbReference type="Proteomes" id="UP000800036">
    <property type="component" value="Unassembled WGS sequence"/>
</dbReference>
<dbReference type="PANTHER" id="PTHR48079:SF9">
    <property type="entry name" value="PUTATIVE-RELATED"/>
    <property type="match status" value="1"/>
</dbReference>
<sequence length="301" mass="32034">MRIFVTGASGFVGKAIVQELLSAGHTVLALARSDDAAKTLTTLGAEVHKGSLADLEALKECAAASDAVIHLAFIHDFANYAAAVETDKAAIGALASGLEGSDRPLIMTSGTMLLPYGRVGTEDDAHEPQPGPLSVRGQSEEFAKRLAKERNIRVAVMRLAPVVHGDGDKMFIPILISTAREKGVSAYVGEGANRWPAVHLQDAAVAYRLTVERKVAAGSILHAIAEGGVHMKDIAAVIGQKLGVPVVSIREDKAAEHFGWIGFVVGIDNLVSSEQTKKVLAWTPVHRELLDDMRNGKYFTE</sequence>
<dbReference type="OrthoDB" id="10262413at2759"/>